<evidence type="ECO:0000313" key="16">
    <source>
        <dbReference type="Proteomes" id="UP000557392"/>
    </source>
</evidence>
<evidence type="ECO:0000256" key="3">
    <source>
        <dbReference type="ARBA" id="ARBA00022452"/>
    </source>
</evidence>
<keyword evidence="15" id="KW-0675">Receptor</keyword>
<evidence type="ECO:0000256" key="12">
    <source>
        <dbReference type="SAM" id="SignalP"/>
    </source>
</evidence>
<feature type="signal peptide" evidence="12">
    <location>
        <begin position="1"/>
        <end position="30"/>
    </location>
</feature>
<keyword evidence="2 9" id="KW-0813">Transport</keyword>
<evidence type="ECO:0000256" key="7">
    <source>
        <dbReference type="ARBA" id="ARBA00023136"/>
    </source>
</evidence>
<feature type="short sequence motif" description="TonB C-terminal box" evidence="10">
    <location>
        <begin position="1037"/>
        <end position="1054"/>
    </location>
</feature>
<keyword evidence="16" id="KW-1185">Reference proteome</keyword>
<feature type="domain" description="TonB-dependent receptor plug" evidence="14">
    <location>
        <begin position="66"/>
        <end position="179"/>
    </location>
</feature>
<dbReference type="Pfam" id="PF07715">
    <property type="entry name" value="Plug"/>
    <property type="match status" value="1"/>
</dbReference>
<dbReference type="InterPro" id="IPR036942">
    <property type="entry name" value="Beta-barrel_TonB_sf"/>
</dbReference>
<protein>
    <submittedName>
        <fullName evidence="15">Outer membrane receptor protein involved in Fe transport</fullName>
    </submittedName>
</protein>
<keyword evidence="6 11" id="KW-0798">TonB box</keyword>
<evidence type="ECO:0000256" key="1">
    <source>
        <dbReference type="ARBA" id="ARBA00004571"/>
    </source>
</evidence>
<dbReference type="RefSeq" id="WP_183999453.1">
    <property type="nucleotide sequence ID" value="NZ_JACIEH010000003.1"/>
</dbReference>
<evidence type="ECO:0000256" key="11">
    <source>
        <dbReference type="RuleBase" id="RU003357"/>
    </source>
</evidence>
<dbReference type="GO" id="GO:0009279">
    <property type="term" value="C:cell outer membrane"/>
    <property type="evidence" value="ECO:0007669"/>
    <property type="project" value="UniProtKB-SubCell"/>
</dbReference>
<dbReference type="Gene3D" id="2.170.130.10">
    <property type="entry name" value="TonB-dependent receptor, plug domain"/>
    <property type="match status" value="1"/>
</dbReference>
<proteinExistence type="inferred from homology"/>
<evidence type="ECO:0000256" key="5">
    <source>
        <dbReference type="ARBA" id="ARBA00022729"/>
    </source>
</evidence>
<dbReference type="Pfam" id="PF00593">
    <property type="entry name" value="TonB_dep_Rec_b-barrel"/>
    <property type="match status" value="1"/>
</dbReference>
<evidence type="ECO:0000313" key="15">
    <source>
        <dbReference type="EMBL" id="MBB4100129.1"/>
    </source>
</evidence>
<dbReference type="InterPro" id="IPR000531">
    <property type="entry name" value="Beta-barrel_TonB"/>
</dbReference>
<dbReference type="InterPro" id="IPR039426">
    <property type="entry name" value="TonB-dep_rcpt-like"/>
</dbReference>
<dbReference type="PANTHER" id="PTHR47234">
    <property type="match status" value="1"/>
</dbReference>
<comment type="similarity">
    <text evidence="9 11">Belongs to the TonB-dependent receptor family.</text>
</comment>
<dbReference type="AlphaFoldDB" id="A0A7W6NXF2"/>
<evidence type="ECO:0000256" key="8">
    <source>
        <dbReference type="ARBA" id="ARBA00023237"/>
    </source>
</evidence>
<evidence type="ECO:0000256" key="4">
    <source>
        <dbReference type="ARBA" id="ARBA00022692"/>
    </source>
</evidence>
<evidence type="ECO:0000256" key="2">
    <source>
        <dbReference type="ARBA" id="ARBA00022448"/>
    </source>
</evidence>
<organism evidence="15 16">
    <name type="scientific">Sphingomonas kyeonggiensis</name>
    <dbReference type="NCBI Taxonomy" id="1268553"/>
    <lineage>
        <taxon>Bacteria</taxon>
        <taxon>Pseudomonadati</taxon>
        <taxon>Pseudomonadota</taxon>
        <taxon>Alphaproteobacteria</taxon>
        <taxon>Sphingomonadales</taxon>
        <taxon>Sphingomonadaceae</taxon>
        <taxon>Sphingomonas</taxon>
    </lineage>
</organism>
<dbReference type="Gene3D" id="2.40.170.20">
    <property type="entry name" value="TonB-dependent receptor, beta-barrel domain"/>
    <property type="match status" value="1"/>
</dbReference>
<comment type="subcellular location">
    <subcellularLocation>
        <location evidence="1 9">Cell outer membrane</location>
        <topology evidence="1 9">Multi-pass membrane protein</topology>
    </subcellularLocation>
</comment>
<evidence type="ECO:0000256" key="6">
    <source>
        <dbReference type="ARBA" id="ARBA00023077"/>
    </source>
</evidence>
<evidence type="ECO:0000256" key="10">
    <source>
        <dbReference type="PROSITE-ProRule" id="PRU10144"/>
    </source>
</evidence>
<name>A0A7W6NXF2_9SPHN</name>
<feature type="chain" id="PRO_5030644174" evidence="12">
    <location>
        <begin position="31"/>
        <end position="1054"/>
    </location>
</feature>
<dbReference type="InterPro" id="IPR012910">
    <property type="entry name" value="Plug_dom"/>
</dbReference>
<evidence type="ECO:0000259" key="13">
    <source>
        <dbReference type="Pfam" id="PF00593"/>
    </source>
</evidence>
<comment type="caution">
    <text evidence="15">The sequence shown here is derived from an EMBL/GenBank/DDBJ whole genome shotgun (WGS) entry which is preliminary data.</text>
</comment>
<dbReference type="SUPFAM" id="SSF56935">
    <property type="entry name" value="Porins"/>
    <property type="match status" value="1"/>
</dbReference>
<sequence length="1054" mass="111094">MKNTQINLRGGTAFTALALASAFVAMPAMAQDTGGTTAVPAATAQDEPQGQEIIVTGSRIPQPNLTSTAPVTVVSAEDIKQQGTTRVEDMLNSLPSVSASQASSLSNGADGTATVDLRGLGTSRTLTLVNGRRLMPGDPSPTSGSAADINIIPAAMVKRVEVLTGGASSTYGADAVAGVVNFILDTDFEGFRVDGQYSLYQHNNRNTVTPKLLDARTAAGQSGFDYPKGNISDGGTFDGTIAFGTALGDRGHAMAYFGYRKVNAVTQSRRDYSACTIQNGGSGSLQCGGSLTSGNGTAILFDPTINTASSTVYTFMPNGGFENTTTRFNFAPTNYFQRPDERFTGGAFVNYDVSDAFKPYLEFMFMDDRTVAQIAPSGDFGNTLTVNCDNPLMSATQRAKICAPGNLINGMLGNFPLAAAAPYNPNPGAAPLTYFDPVTGTAYNRAFMQLLRRNTEGGPRQADLQHTNFRGVIGAKGDLSSAWSYDAAYQYGRVNYSQVYSNEFSAARLARALDVVDNPNLPGVNPVCRSVLDGSDTSCVPYNVFGGPGQASAAAVAYLSATGFQKGNTTEQVANVSFTGDLGEYGVKFPWAADGIGVNVGAEWRRSSLDLQTDSAFQAGDLTGQGGATLPISGNFRVFEFFGEAQVPIVQNGFIDSLSLNAGYRRSSYKTSGGNKFDTDTYKIGIDFAPVSDIRFRATYNRAVRAPNLQELFSSPTVGLNGSVDPCADIGPIAATNYGCRAQGINVGQGITGNPAGQYNGLIGGNKNLDPEIATTKTLGLVFQPSFIPKLAITVDYFDIKVKNAIRSFGQDAILQDCVGKATASFTPASCSLVHRDAAGSLWLTPGGYVSDLPNNVGTLQTKGIEVGASYSIGLGSLGKLSLNMQGTYLDSYKINNGLSETYDCAGYYGSTCSIGGTTDAGAPLPKWRHKLRASWQANESIGLSAQWRYVGAIQSQARSSDAALNAPFVFNPGSRLKPFNYIDLTGTFNVGKAYTFRLGVNNLFDLEPPLVTSGNAGRAGSNQCPTGPCNGNTYPATYDALGRYLFVGATLNF</sequence>
<keyword evidence="3 9" id="KW-1134">Transmembrane beta strand</keyword>
<dbReference type="PROSITE" id="PS52016">
    <property type="entry name" value="TONB_DEPENDENT_REC_3"/>
    <property type="match status" value="1"/>
</dbReference>
<gene>
    <name evidence="15" type="ORF">GGR46_003701</name>
</gene>
<dbReference type="InterPro" id="IPR037066">
    <property type="entry name" value="Plug_dom_sf"/>
</dbReference>
<keyword evidence="4 9" id="KW-0812">Transmembrane</keyword>
<reference evidence="15 16" key="1">
    <citation type="submission" date="2020-08" db="EMBL/GenBank/DDBJ databases">
        <title>Genomic Encyclopedia of Type Strains, Phase IV (KMG-IV): sequencing the most valuable type-strain genomes for metagenomic binning, comparative biology and taxonomic classification.</title>
        <authorList>
            <person name="Goeker M."/>
        </authorList>
    </citation>
    <scope>NUCLEOTIDE SEQUENCE [LARGE SCALE GENOMIC DNA]</scope>
    <source>
        <strain evidence="15 16">DSM 101806</strain>
    </source>
</reference>
<evidence type="ECO:0000259" key="14">
    <source>
        <dbReference type="Pfam" id="PF07715"/>
    </source>
</evidence>
<accession>A0A7W6NXF2</accession>
<keyword evidence="5 12" id="KW-0732">Signal</keyword>
<keyword evidence="8 9" id="KW-0998">Cell outer membrane</keyword>
<dbReference type="Proteomes" id="UP000557392">
    <property type="component" value="Unassembled WGS sequence"/>
</dbReference>
<dbReference type="InterPro" id="IPR010917">
    <property type="entry name" value="TonB_rcpt_CS"/>
</dbReference>
<dbReference type="EMBL" id="JACIEH010000003">
    <property type="protein sequence ID" value="MBB4100129.1"/>
    <property type="molecule type" value="Genomic_DNA"/>
</dbReference>
<dbReference type="PANTHER" id="PTHR47234:SF2">
    <property type="entry name" value="TONB-DEPENDENT RECEPTOR"/>
    <property type="match status" value="1"/>
</dbReference>
<dbReference type="PROSITE" id="PS01156">
    <property type="entry name" value="TONB_DEPENDENT_REC_2"/>
    <property type="match status" value="1"/>
</dbReference>
<feature type="domain" description="TonB-dependent receptor-like beta-barrel" evidence="13">
    <location>
        <begin position="432"/>
        <end position="1004"/>
    </location>
</feature>
<keyword evidence="7 9" id="KW-0472">Membrane</keyword>
<evidence type="ECO:0000256" key="9">
    <source>
        <dbReference type="PROSITE-ProRule" id="PRU01360"/>
    </source>
</evidence>